<keyword evidence="4" id="KW-0949">S-adenosyl-L-methionine</keyword>
<dbReference type="SUPFAM" id="SSF102114">
    <property type="entry name" value="Radical SAM enzymes"/>
    <property type="match status" value="1"/>
</dbReference>
<dbReference type="Pfam" id="PF02310">
    <property type="entry name" value="B12-binding"/>
    <property type="match status" value="1"/>
</dbReference>
<dbReference type="AlphaFoldDB" id="A0A2H0YY10"/>
<dbReference type="PANTHER" id="PTHR43409">
    <property type="entry name" value="ANAEROBIC MAGNESIUM-PROTOPORPHYRIN IX MONOMETHYL ESTER CYCLASE-RELATED"/>
    <property type="match status" value="1"/>
</dbReference>
<dbReference type="PROSITE" id="PS51918">
    <property type="entry name" value="RADICAL_SAM"/>
    <property type="match status" value="1"/>
</dbReference>
<proteinExistence type="predicted"/>
<keyword evidence="3" id="KW-0808">Transferase</keyword>
<evidence type="ECO:0000259" key="9">
    <source>
        <dbReference type="PROSITE" id="PS51918"/>
    </source>
</evidence>
<dbReference type="InterPro" id="IPR007197">
    <property type="entry name" value="rSAM"/>
</dbReference>
<comment type="cofactor">
    <cofactor evidence="1">
        <name>[4Fe-4S] cluster</name>
        <dbReference type="ChEBI" id="CHEBI:49883"/>
    </cofactor>
</comment>
<dbReference type="InterPro" id="IPR023404">
    <property type="entry name" value="rSAM_horseshoe"/>
</dbReference>
<dbReference type="SFLD" id="SFLDG01082">
    <property type="entry name" value="B12-binding_domain_containing"/>
    <property type="match status" value="1"/>
</dbReference>
<evidence type="ECO:0000313" key="10">
    <source>
        <dbReference type="EMBL" id="PIS42623.1"/>
    </source>
</evidence>
<dbReference type="InterPro" id="IPR036724">
    <property type="entry name" value="Cobalamin-bd_sf"/>
</dbReference>
<dbReference type="EMBL" id="PEXU01000030">
    <property type="protein sequence ID" value="PIS42623.1"/>
    <property type="molecule type" value="Genomic_DNA"/>
</dbReference>
<sequence>MKKVILLQPIVGLLDNIKSAPGLPISLLTAAKFLVNEFEVKLIDQRLDRNWKETLKKELNDQVVFVGTTVMLGPEIKFAYEASQYVKSLKDVPVVWGGPFVSVLPDQALAEDGIDIIVVGDGEITTYELAKALRDNKPLEKVAGLIFKKDGKIVRNQTRPLVDFNKMPELPYHLVEVSRYLPKREGVPTIDLETSRGCPFNCHFCYNPAFNLRRWRWYEPDLILKQIKKLKEEYGIKGVWFVDDEFFIHPNRARKIIEGLMELNLQWEIQGARADSLLTLKDEDLELLVKSGCKQINIGAESGSDRILQMVEKRITTQQIIDINRRLSKYDIMPWFYFMIGFPTETHEEQKKTIDLVMKILKENPKAKISGIGCFTPYPGTALFDEALKLGYQAPTKLLDWSTYAVDRINIPWLTGAAAHRVETIQFSSFFIDQKPEDVAGNWWIKLVAKFYRPFARFRLRHHFYRFPLDAYLGNIIKKKLAQ</sequence>
<evidence type="ECO:0000256" key="4">
    <source>
        <dbReference type="ARBA" id="ARBA00022691"/>
    </source>
</evidence>
<dbReference type="GO" id="GO:0003824">
    <property type="term" value="F:catalytic activity"/>
    <property type="evidence" value="ECO:0007669"/>
    <property type="project" value="InterPro"/>
</dbReference>
<organism evidence="10 11">
    <name type="scientific">Candidatus Kerfeldbacteria bacterium CG08_land_8_20_14_0_20_40_16</name>
    <dbReference type="NCBI Taxonomy" id="2014244"/>
    <lineage>
        <taxon>Bacteria</taxon>
        <taxon>Candidatus Kerfeldiibacteriota</taxon>
    </lineage>
</organism>
<feature type="domain" description="Radical SAM core" evidence="9">
    <location>
        <begin position="184"/>
        <end position="415"/>
    </location>
</feature>
<evidence type="ECO:0000256" key="6">
    <source>
        <dbReference type="ARBA" id="ARBA00023004"/>
    </source>
</evidence>
<evidence type="ECO:0000259" key="8">
    <source>
        <dbReference type="PROSITE" id="PS51332"/>
    </source>
</evidence>
<evidence type="ECO:0000256" key="1">
    <source>
        <dbReference type="ARBA" id="ARBA00001966"/>
    </source>
</evidence>
<keyword evidence="7" id="KW-0411">Iron-sulfur</keyword>
<dbReference type="GO" id="GO:0046872">
    <property type="term" value="F:metal ion binding"/>
    <property type="evidence" value="ECO:0007669"/>
    <property type="project" value="UniProtKB-KW"/>
</dbReference>
<comment type="caution">
    <text evidence="10">The sequence shown here is derived from an EMBL/GenBank/DDBJ whole genome shotgun (WGS) entry which is preliminary data.</text>
</comment>
<keyword evidence="5" id="KW-0479">Metal-binding</keyword>
<evidence type="ECO:0000256" key="3">
    <source>
        <dbReference type="ARBA" id="ARBA00022679"/>
    </source>
</evidence>
<evidence type="ECO:0000256" key="5">
    <source>
        <dbReference type="ARBA" id="ARBA00022723"/>
    </source>
</evidence>
<accession>A0A2H0YY10</accession>
<dbReference type="Proteomes" id="UP000231542">
    <property type="component" value="Unassembled WGS sequence"/>
</dbReference>
<dbReference type="PANTHER" id="PTHR43409:SF7">
    <property type="entry name" value="BLL1977 PROTEIN"/>
    <property type="match status" value="1"/>
</dbReference>
<dbReference type="SMART" id="SM00729">
    <property type="entry name" value="Elp3"/>
    <property type="match status" value="1"/>
</dbReference>
<dbReference type="Gene3D" id="3.40.50.280">
    <property type="entry name" value="Cobalamin-binding domain"/>
    <property type="match status" value="1"/>
</dbReference>
<protein>
    <submittedName>
        <fullName evidence="10">Uncharacterized protein</fullName>
    </submittedName>
</protein>
<dbReference type="GO" id="GO:0031419">
    <property type="term" value="F:cobalamin binding"/>
    <property type="evidence" value="ECO:0007669"/>
    <property type="project" value="InterPro"/>
</dbReference>
<evidence type="ECO:0000313" key="11">
    <source>
        <dbReference type="Proteomes" id="UP000231542"/>
    </source>
</evidence>
<dbReference type="SFLD" id="SFLDG01123">
    <property type="entry name" value="methyltransferase_(Class_B)"/>
    <property type="match status" value="1"/>
</dbReference>
<dbReference type="GO" id="GO:0051539">
    <property type="term" value="F:4 iron, 4 sulfur cluster binding"/>
    <property type="evidence" value="ECO:0007669"/>
    <property type="project" value="UniProtKB-KW"/>
</dbReference>
<reference evidence="10 11" key="1">
    <citation type="submission" date="2017-09" db="EMBL/GenBank/DDBJ databases">
        <title>Depth-based differentiation of microbial function through sediment-hosted aquifers and enrichment of novel symbionts in the deep terrestrial subsurface.</title>
        <authorList>
            <person name="Probst A.J."/>
            <person name="Ladd B."/>
            <person name="Jarett J.K."/>
            <person name="Geller-Mcgrath D.E."/>
            <person name="Sieber C.M."/>
            <person name="Emerson J.B."/>
            <person name="Anantharaman K."/>
            <person name="Thomas B.C."/>
            <person name="Malmstrom R."/>
            <person name="Stieglmeier M."/>
            <person name="Klingl A."/>
            <person name="Woyke T."/>
            <person name="Ryan C.M."/>
            <person name="Banfield J.F."/>
        </authorList>
    </citation>
    <scope>NUCLEOTIDE SEQUENCE [LARGE SCALE GENOMIC DNA]</scope>
    <source>
        <strain evidence="10">CG08_land_8_20_14_0_20_40_16</strain>
    </source>
</reference>
<dbReference type="CDD" id="cd01335">
    <property type="entry name" value="Radical_SAM"/>
    <property type="match status" value="1"/>
</dbReference>
<dbReference type="InterPro" id="IPR006158">
    <property type="entry name" value="Cobalamin-bd"/>
</dbReference>
<dbReference type="InterPro" id="IPR006638">
    <property type="entry name" value="Elp3/MiaA/NifB-like_rSAM"/>
</dbReference>
<dbReference type="InterPro" id="IPR034466">
    <property type="entry name" value="Methyltransferase_Class_B"/>
</dbReference>
<dbReference type="PROSITE" id="PS51332">
    <property type="entry name" value="B12_BINDING"/>
    <property type="match status" value="1"/>
</dbReference>
<evidence type="ECO:0000256" key="7">
    <source>
        <dbReference type="ARBA" id="ARBA00023014"/>
    </source>
</evidence>
<evidence type="ECO:0000256" key="2">
    <source>
        <dbReference type="ARBA" id="ARBA00022603"/>
    </source>
</evidence>
<dbReference type="CDD" id="cd02068">
    <property type="entry name" value="radical_SAM_B12_BD"/>
    <property type="match status" value="1"/>
</dbReference>
<feature type="domain" description="B12-binding" evidence="8">
    <location>
        <begin position="2"/>
        <end position="140"/>
    </location>
</feature>
<dbReference type="SUPFAM" id="SSF52242">
    <property type="entry name" value="Cobalamin (vitamin B12)-binding domain"/>
    <property type="match status" value="1"/>
</dbReference>
<gene>
    <name evidence="10" type="ORF">COT24_02385</name>
</gene>
<dbReference type="Pfam" id="PF04055">
    <property type="entry name" value="Radical_SAM"/>
    <property type="match status" value="1"/>
</dbReference>
<keyword evidence="6" id="KW-0408">Iron</keyword>
<dbReference type="Gene3D" id="3.80.30.20">
    <property type="entry name" value="tm_1862 like domain"/>
    <property type="match status" value="1"/>
</dbReference>
<name>A0A2H0YY10_9BACT</name>
<keyword evidence="2" id="KW-0489">Methyltransferase</keyword>
<dbReference type="InterPro" id="IPR051198">
    <property type="entry name" value="BchE-like"/>
</dbReference>
<dbReference type="InterPro" id="IPR058240">
    <property type="entry name" value="rSAM_sf"/>
</dbReference>
<dbReference type="SFLD" id="SFLDS00029">
    <property type="entry name" value="Radical_SAM"/>
    <property type="match status" value="1"/>
</dbReference>